<dbReference type="EMBL" id="CP024201">
    <property type="protein sequence ID" value="ATQ41743.1"/>
    <property type="molecule type" value="Genomic_DNA"/>
</dbReference>
<dbReference type="AlphaFoldDB" id="A0A2D2AUV5"/>
<gene>
    <name evidence="2" type="ORF">CSW64_04625</name>
</gene>
<dbReference type="RefSeq" id="WP_099621000.1">
    <property type="nucleotide sequence ID" value="NZ_CP024201.1"/>
</dbReference>
<protein>
    <submittedName>
        <fullName evidence="2">Uncharacterized protein</fullName>
    </submittedName>
</protein>
<keyword evidence="1" id="KW-1133">Transmembrane helix</keyword>
<dbReference type="KEGG" id="cmb:CSW64_04625"/>
<evidence type="ECO:0000313" key="2">
    <source>
        <dbReference type="EMBL" id="ATQ41743.1"/>
    </source>
</evidence>
<evidence type="ECO:0000313" key="3">
    <source>
        <dbReference type="Proteomes" id="UP000228945"/>
    </source>
</evidence>
<evidence type="ECO:0000256" key="1">
    <source>
        <dbReference type="SAM" id="Phobius"/>
    </source>
</evidence>
<feature type="transmembrane region" description="Helical" evidence="1">
    <location>
        <begin position="52"/>
        <end position="74"/>
    </location>
</feature>
<proteinExistence type="predicted"/>
<keyword evidence="1" id="KW-0472">Membrane</keyword>
<dbReference type="Proteomes" id="UP000228945">
    <property type="component" value="Chromosome"/>
</dbReference>
<reference evidence="2 3" key="1">
    <citation type="submission" date="2017-10" db="EMBL/GenBank/DDBJ databases">
        <title>Genome sequence of Caulobacter mirabilis FWC38.</title>
        <authorList>
            <person name="Fiebig A."/>
            <person name="Crosson S."/>
        </authorList>
    </citation>
    <scope>NUCLEOTIDE SEQUENCE [LARGE SCALE GENOMIC DNA]</scope>
    <source>
        <strain evidence="2 3">FWC 38</strain>
    </source>
</reference>
<sequence length="122" mass="13509">MSGNQSPSLYLKLRRSVDRDLSRQGRPMSPYWGLAPLGLLAFGHPFLGAMEIPAWCLAGAVAVAWAGFIAWRGLRLAKAHALKRDRDFDRRGKFGLAPVYWGSESAARAGSRRRGEKRRGQA</sequence>
<keyword evidence="3" id="KW-1185">Reference proteome</keyword>
<accession>A0A2D2AUV5</accession>
<name>A0A2D2AUV5_9CAUL</name>
<keyword evidence="1" id="KW-0812">Transmembrane</keyword>
<organism evidence="2 3">
    <name type="scientific">Caulobacter mirabilis</name>
    <dbReference type="NCBI Taxonomy" id="69666"/>
    <lineage>
        <taxon>Bacteria</taxon>
        <taxon>Pseudomonadati</taxon>
        <taxon>Pseudomonadota</taxon>
        <taxon>Alphaproteobacteria</taxon>
        <taxon>Caulobacterales</taxon>
        <taxon>Caulobacteraceae</taxon>
        <taxon>Caulobacter</taxon>
    </lineage>
</organism>